<reference evidence="2" key="1">
    <citation type="submission" date="2020-10" db="EMBL/GenBank/DDBJ databases">
        <authorList>
            <person name="Gilroy R."/>
        </authorList>
    </citation>
    <scope>NUCLEOTIDE SEQUENCE</scope>
    <source>
        <strain evidence="2">G3-3990</strain>
    </source>
</reference>
<feature type="chain" id="PRO_5039358577" evidence="1">
    <location>
        <begin position="19"/>
        <end position="393"/>
    </location>
</feature>
<sequence>MKKLILALTLASVVSSQAQNSPYVAKVLDFCPAPGQFTNVLPQYEEGDTKNDIIDKVSEYLVGQENGGLLSLGAWGGYIVVGFDHTIINKVGEYDFKILGNAFYSTANPNPDTPKGGSCEPGIVMVSYDENKNGLADDAWYELAGSEYKKPETKHNYEVVYYKPDKNKVATPNPNNPSITDTSYIYWKDNIGNEGYIEKNSFYQQAYYPEWIESDSLVFKGTRLANNAIDESGQGSYYVLYAYDWGYADNHPNDSELSCFKIDWAVDSLGNPVHLPGIDFIKIYTGVLQSNGWLGECSTEVSGIIDLHPEIAMGDNEHLTDSFTIFQAENGDIHINTQESGKAILYNMSGICLQDFHLQTGKNILNPIVKQSGIYLLKIYTNLYSNSYKIIIK</sequence>
<dbReference type="InterPro" id="IPR026444">
    <property type="entry name" value="Secre_tail"/>
</dbReference>
<gene>
    <name evidence="2" type="ORF">IAA73_10360</name>
</gene>
<evidence type="ECO:0000313" key="3">
    <source>
        <dbReference type="Proteomes" id="UP000823641"/>
    </source>
</evidence>
<dbReference type="AlphaFoldDB" id="A0A9D9N551"/>
<name>A0A9D9N551_9BACT</name>
<dbReference type="NCBIfam" id="TIGR04183">
    <property type="entry name" value="Por_Secre_tail"/>
    <property type="match status" value="1"/>
</dbReference>
<protein>
    <submittedName>
        <fullName evidence="2">T9SS type A sorting domain-containing protein</fullName>
    </submittedName>
</protein>
<dbReference type="Proteomes" id="UP000823641">
    <property type="component" value="Unassembled WGS sequence"/>
</dbReference>
<comment type="caution">
    <text evidence="2">The sequence shown here is derived from an EMBL/GenBank/DDBJ whole genome shotgun (WGS) entry which is preliminary data.</text>
</comment>
<organism evidence="2 3">
    <name type="scientific">Candidatus Gallipaludibacter merdavium</name>
    <dbReference type="NCBI Taxonomy" id="2840839"/>
    <lineage>
        <taxon>Bacteria</taxon>
        <taxon>Pseudomonadati</taxon>
        <taxon>Bacteroidota</taxon>
        <taxon>Bacteroidia</taxon>
        <taxon>Bacteroidales</taxon>
        <taxon>Candidatus Gallipaludibacter</taxon>
    </lineage>
</organism>
<accession>A0A9D9N551</accession>
<feature type="signal peptide" evidence="1">
    <location>
        <begin position="1"/>
        <end position="18"/>
    </location>
</feature>
<keyword evidence="1" id="KW-0732">Signal</keyword>
<evidence type="ECO:0000313" key="2">
    <source>
        <dbReference type="EMBL" id="MBO8460712.1"/>
    </source>
</evidence>
<dbReference type="EMBL" id="JADIMG010000097">
    <property type="protein sequence ID" value="MBO8460712.1"/>
    <property type="molecule type" value="Genomic_DNA"/>
</dbReference>
<reference evidence="2" key="2">
    <citation type="journal article" date="2021" name="PeerJ">
        <title>Extensive microbial diversity within the chicken gut microbiome revealed by metagenomics and culture.</title>
        <authorList>
            <person name="Gilroy R."/>
            <person name="Ravi A."/>
            <person name="Getino M."/>
            <person name="Pursley I."/>
            <person name="Horton D.L."/>
            <person name="Alikhan N.F."/>
            <person name="Baker D."/>
            <person name="Gharbi K."/>
            <person name="Hall N."/>
            <person name="Watson M."/>
            <person name="Adriaenssens E.M."/>
            <person name="Foster-Nyarko E."/>
            <person name="Jarju S."/>
            <person name="Secka A."/>
            <person name="Antonio M."/>
            <person name="Oren A."/>
            <person name="Chaudhuri R.R."/>
            <person name="La Ragione R."/>
            <person name="Hildebrand F."/>
            <person name="Pallen M.J."/>
        </authorList>
    </citation>
    <scope>NUCLEOTIDE SEQUENCE</scope>
    <source>
        <strain evidence="2">G3-3990</strain>
    </source>
</reference>
<evidence type="ECO:0000256" key="1">
    <source>
        <dbReference type="SAM" id="SignalP"/>
    </source>
</evidence>
<proteinExistence type="predicted"/>